<dbReference type="PANTHER" id="PTHR22770">
    <property type="entry name" value="UBIQUITIN CONJUGATING ENZYME 7 INTERACTING PROTEIN-RELATED"/>
    <property type="match status" value="1"/>
</dbReference>
<evidence type="ECO:0000256" key="8">
    <source>
        <dbReference type="SAM" id="MobiDB-lite"/>
    </source>
</evidence>
<evidence type="ECO:0000259" key="9">
    <source>
        <dbReference type="PROSITE" id="PS51873"/>
    </source>
</evidence>
<name>A0A210Q448_MIZYE</name>
<dbReference type="Pfam" id="PF26200">
    <property type="entry name" value="Rcat_RNF216"/>
    <property type="match status" value="1"/>
</dbReference>
<comment type="caution">
    <text evidence="10">The sequence shown here is derived from an EMBL/GenBank/DDBJ whole genome shotgun (WGS) entry which is preliminary data.</text>
</comment>
<dbReference type="InterPro" id="IPR002867">
    <property type="entry name" value="IBR_dom"/>
</dbReference>
<evidence type="ECO:0000313" key="11">
    <source>
        <dbReference type="Proteomes" id="UP000242188"/>
    </source>
</evidence>
<evidence type="ECO:0000256" key="3">
    <source>
        <dbReference type="ARBA" id="ARBA00022723"/>
    </source>
</evidence>
<dbReference type="InterPro" id="IPR044066">
    <property type="entry name" value="TRIAD_supradom"/>
</dbReference>
<sequence>MASPQLSLLENSLKQQLMPIFANLSEDILDICVRDPSNLSNLQLCIDDLLELRTYTRHLAVSTADSSDSWRRDPVVVDSDDDGDLVSALLSAESQEVQITQQFPPTRRLDTDCLLTDVDSSKKKRGSSMKIREATFICPSPGNNVDTSVSLLDEVEFDNDLPRLSTPSKTKTNSPADHKVSANNATPSSRANTSTSILDAGHTAVVQQWRQNQIQSLFTSPTKARTNEAGPKSQISDITCDSQTVFQTKSKSADVCVAKIDQKPKSAVSGILSPAKLKLPGSPLKEKLPISNSHKYRFNPDSFHSSPAQVIRPSVFNPGKNATEPLTAGTSNVPHDTLTTNSVVPLTSGTSQDTTPKQIKFKKSLILPGDRLPATTATSKTPLTSTSDKQQSSVSNRLPALDTLTRASQNNGLSAETSNLNVLKSLNGKEVLHSTTNGSQKADYSNRPWLHDQSQRSSNANQVLIPSKSPQKTSSKCPWIPEPVATSNSPHPLTSNKLQGSSGPQSEISNKWPWLQTTSSTNSTQSSNSSKHQTVSQVSQNSTINSKYQTVSQVPKTSTINSKHQTVSQVPHNSTINSKYQTVSQLPKTSTINSKHQTVSQVPHNSTISSKYQTVSQVPKTSTINSKHQTVSQVPQTSTISSKHQTVSQVPQNSTINSKYQTVSQVPQSSTINSKYQAVSQVPQTSTINSKYQAVSQVPQSSTISKSLESITSLIQSTDCKKTHVTSNAPNHLLVSRPLASKSTVAQFTNCNRLLVTSKTPQNPTINKSLVPTPTVTQHNSSSVQRVSEGPHDSSLSRPPSMLRRQQSAYSTSKAEVPTTAKLSVTANIPLTSNIPSTAKIPSAAKIPSTGNTSSNTLPGSSNDNIVASASGDWRATPNIKPPSSMSKDGIQVLTDQSRITNSNTILPAASLGKAQDSKAVSASQTALSNRIPTAVPKLNDQAALPVHLKAAAPGVTKPKADLSAVTASAAVRTSTVTNPASGAKPQADPSKEIPAPKSRTKCLVEDVLALFGDADPEYVRRMVEMELLTQRPDHEIVNNLCNLLLENHTYPRVQPSATVTIVEVNNTPEIDDTDYYQEYKKNEHQAGLYYSQTEKLLMHQFMWISAQCVRQVLRWYSGYYAPTHQVLGQVMKQRKEDIKKDKGDVPYSLKLHSLHAGATINITVAPNSKERPLSVTLLKNWRKTSPPPLVGLDPFLQREVNFIKRKQQDEFEEADHQMALMLNETEYEESGQLIECGCCYGEVPFENMIQCYEGHLFCDDCLQRYAKEAVFGAGKADLMCMTEGCDASYPVTQLSKALPSSILSKYEDRVQEENLNLADLSDLVRCPHCDFAAVLDPGYSVFRCANPACEKETCRHCQEPWADHIGKTCDQVEKKDEVKLRVQFEEKMTMAKIRTCIKCKTKFTKSEGCNKMTCRCGSKMCYICRKPNIDYNHFCQHVREPGKGCDKCTACFLWSTGEVSVQPVSCGVLER</sequence>
<comment type="pathway">
    <text evidence="1">Protein modification; protein ubiquitination.</text>
</comment>
<evidence type="ECO:0000256" key="4">
    <source>
        <dbReference type="ARBA" id="ARBA00022737"/>
    </source>
</evidence>
<evidence type="ECO:0000256" key="2">
    <source>
        <dbReference type="ARBA" id="ARBA00022679"/>
    </source>
</evidence>
<keyword evidence="7" id="KW-0862">Zinc</keyword>
<dbReference type="OrthoDB" id="10009520at2759"/>
<dbReference type="InterPro" id="IPR058758">
    <property type="entry name" value="UBA_RNF216"/>
</dbReference>
<dbReference type="CDD" id="cd16630">
    <property type="entry name" value="RING-HC_RBR_RNF216"/>
    <property type="match status" value="1"/>
</dbReference>
<keyword evidence="5" id="KW-0863">Zinc-finger</keyword>
<dbReference type="CDD" id="cd20353">
    <property type="entry name" value="Rcat_RBR_RNF216"/>
    <property type="match status" value="1"/>
</dbReference>
<feature type="compositionally biased region" description="Low complexity" evidence="8">
    <location>
        <begin position="372"/>
        <end position="386"/>
    </location>
</feature>
<keyword evidence="4" id="KW-0677">Repeat</keyword>
<feature type="compositionally biased region" description="Low complexity" evidence="8">
    <location>
        <begin position="516"/>
        <end position="530"/>
    </location>
</feature>
<dbReference type="SMART" id="SM00647">
    <property type="entry name" value="IBR"/>
    <property type="match status" value="1"/>
</dbReference>
<feature type="region of interest" description="Disordered" evidence="8">
    <location>
        <begin position="842"/>
        <end position="864"/>
    </location>
</feature>
<dbReference type="PROSITE" id="PS51873">
    <property type="entry name" value="TRIAD"/>
    <property type="match status" value="1"/>
</dbReference>
<dbReference type="SUPFAM" id="SSF57850">
    <property type="entry name" value="RING/U-box"/>
    <property type="match status" value="3"/>
</dbReference>
<dbReference type="Gene3D" id="3.30.40.10">
    <property type="entry name" value="Zinc/RING finger domain, C3HC4 (zinc finger)"/>
    <property type="match status" value="1"/>
</dbReference>
<proteinExistence type="predicted"/>
<dbReference type="GO" id="GO:0008270">
    <property type="term" value="F:zinc ion binding"/>
    <property type="evidence" value="ECO:0007669"/>
    <property type="project" value="UniProtKB-KW"/>
</dbReference>
<organism evidence="10 11">
    <name type="scientific">Mizuhopecten yessoensis</name>
    <name type="common">Japanese scallop</name>
    <name type="synonym">Patinopecten yessoensis</name>
    <dbReference type="NCBI Taxonomy" id="6573"/>
    <lineage>
        <taxon>Eukaryota</taxon>
        <taxon>Metazoa</taxon>
        <taxon>Spiralia</taxon>
        <taxon>Lophotrochozoa</taxon>
        <taxon>Mollusca</taxon>
        <taxon>Bivalvia</taxon>
        <taxon>Autobranchia</taxon>
        <taxon>Pteriomorphia</taxon>
        <taxon>Pectinida</taxon>
        <taxon>Pectinoidea</taxon>
        <taxon>Pectinidae</taxon>
        <taxon>Mizuhopecten</taxon>
    </lineage>
</organism>
<dbReference type="InterPro" id="IPR047545">
    <property type="entry name" value="BRcat_RBR_RNF216"/>
</dbReference>
<evidence type="ECO:0000256" key="1">
    <source>
        <dbReference type="ARBA" id="ARBA00004906"/>
    </source>
</evidence>
<dbReference type="Proteomes" id="UP000242188">
    <property type="component" value="Unassembled WGS sequence"/>
</dbReference>
<dbReference type="InterPro" id="IPR047546">
    <property type="entry name" value="Rcat_RBR_RNF216"/>
</dbReference>
<evidence type="ECO:0000313" key="10">
    <source>
        <dbReference type="EMBL" id="OWF43516.1"/>
    </source>
</evidence>
<feature type="compositionally biased region" description="Polar residues" evidence="8">
    <location>
        <begin position="849"/>
        <end position="864"/>
    </location>
</feature>
<feature type="region of interest" description="Disordered" evidence="8">
    <location>
        <begin position="758"/>
        <end position="818"/>
    </location>
</feature>
<dbReference type="InterPro" id="IPR047544">
    <property type="entry name" value="RING-HC_RBR_RNF216"/>
</dbReference>
<feature type="region of interest" description="Disordered" evidence="8">
    <location>
        <begin position="370"/>
        <end position="396"/>
    </location>
</feature>
<dbReference type="GO" id="GO:0016740">
    <property type="term" value="F:transferase activity"/>
    <property type="evidence" value="ECO:0007669"/>
    <property type="project" value="UniProtKB-KW"/>
</dbReference>
<dbReference type="InterPro" id="IPR051628">
    <property type="entry name" value="LUBAC_E3_Ligases"/>
</dbReference>
<feature type="region of interest" description="Disordered" evidence="8">
    <location>
        <begin position="435"/>
        <end position="542"/>
    </location>
</feature>
<feature type="compositionally biased region" description="Polar residues" evidence="8">
    <location>
        <begin position="485"/>
        <end position="509"/>
    </location>
</feature>
<evidence type="ECO:0000256" key="6">
    <source>
        <dbReference type="ARBA" id="ARBA00022786"/>
    </source>
</evidence>
<dbReference type="Gene3D" id="1.20.120.1750">
    <property type="match status" value="1"/>
</dbReference>
<feature type="compositionally biased region" description="Polar residues" evidence="8">
    <location>
        <begin position="387"/>
        <end position="396"/>
    </location>
</feature>
<dbReference type="Pfam" id="PF26191">
    <property type="entry name" value="RING-HC_RBR_RNF216"/>
    <property type="match status" value="1"/>
</dbReference>
<feature type="compositionally biased region" description="Polar residues" evidence="8">
    <location>
        <begin position="758"/>
        <end position="786"/>
    </location>
</feature>
<dbReference type="EMBL" id="NEDP02005073">
    <property type="protein sequence ID" value="OWF43516.1"/>
    <property type="molecule type" value="Genomic_DNA"/>
</dbReference>
<evidence type="ECO:0000256" key="7">
    <source>
        <dbReference type="ARBA" id="ARBA00022833"/>
    </source>
</evidence>
<dbReference type="Pfam" id="PF26112">
    <property type="entry name" value="UBA_RNF216"/>
    <property type="match status" value="1"/>
</dbReference>
<dbReference type="STRING" id="6573.A0A210Q448"/>
<gene>
    <name evidence="10" type="ORF">KP79_PYT01861</name>
</gene>
<feature type="compositionally biased region" description="Polar residues" evidence="8">
    <location>
        <begin position="531"/>
        <end position="542"/>
    </location>
</feature>
<evidence type="ECO:0000256" key="5">
    <source>
        <dbReference type="ARBA" id="ARBA00022771"/>
    </source>
</evidence>
<reference evidence="10 11" key="1">
    <citation type="journal article" date="2017" name="Nat. Ecol. Evol.">
        <title>Scallop genome provides insights into evolution of bilaterian karyotype and development.</title>
        <authorList>
            <person name="Wang S."/>
            <person name="Zhang J."/>
            <person name="Jiao W."/>
            <person name="Li J."/>
            <person name="Xun X."/>
            <person name="Sun Y."/>
            <person name="Guo X."/>
            <person name="Huan P."/>
            <person name="Dong B."/>
            <person name="Zhang L."/>
            <person name="Hu X."/>
            <person name="Sun X."/>
            <person name="Wang J."/>
            <person name="Zhao C."/>
            <person name="Wang Y."/>
            <person name="Wang D."/>
            <person name="Huang X."/>
            <person name="Wang R."/>
            <person name="Lv J."/>
            <person name="Li Y."/>
            <person name="Zhang Z."/>
            <person name="Liu B."/>
            <person name="Lu W."/>
            <person name="Hui Y."/>
            <person name="Liang J."/>
            <person name="Zhou Z."/>
            <person name="Hou R."/>
            <person name="Li X."/>
            <person name="Liu Y."/>
            <person name="Li H."/>
            <person name="Ning X."/>
            <person name="Lin Y."/>
            <person name="Zhao L."/>
            <person name="Xing Q."/>
            <person name="Dou J."/>
            <person name="Li Y."/>
            <person name="Mao J."/>
            <person name="Guo H."/>
            <person name="Dou H."/>
            <person name="Li T."/>
            <person name="Mu C."/>
            <person name="Jiang W."/>
            <person name="Fu Q."/>
            <person name="Fu X."/>
            <person name="Miao Y."/>
            <person name="Liu J."/>
            <person name="Yu Q."/>
            <person name="Li R."/>
            <person name="Liao H."/>
            <person name="Li X."/>
            <person name="Kong Y."/>
            <person name="Jiang Z."/>
            <person name="Chourrout D."/>
            <person name="Li R."/>
            <person name="Bao Z."/>
        </authorList>
    </citation>
    <scope>NUCLEOTIDE SEQUENCE [LARGE SCALE GENOMIC DNA]</scope>
    <source>
        <strain evidence="10 11">PY_sf001</strain>
    </source>
</reference>
<keyword evidence="6" id="KW-0833">Ubl conjugation pathway</keyword>
<feature type="region of interest" description="Disordered" evidence="8">
    <location>
        <begin position="160"/>
        <end position="194"/>
    </location>
</feature>
<feature type="domain" description="RING-type" evidence="9">
    <location>
        <begin position="1233"/>
        <end position="1450"/>
    </location>
</feature>
<keyword evidence="11" id="KW-1185">Reference proteome</keyword>
<feature type="compositionally biased region" description="Polar residues" evidence="8">
    <location>
        <begin position="165"/>
        <end position="194"/>
    </location>
</feature>
<feature type="compositionally biased region" description="Low complexity" evidence="8">
    <location>
        <begin position="794"/>
        <end position="805"/>
    </location>
</feature>
<accession>A0A210Q448</accession>
<keyword evidence="3" id="KW-0479">Metal-binding</keyword>
<feature type="region of interest" description="Disordered" evidence="8">
    <location>
        <begin position="976"/>
        <end position="997"/>
    </location>
</feature>
<dbReference type="InterPro" id="IPR013083">
    <property type="entry name" value="Znf_RING/FYVE/PHD"/>
</dbReference>
<dbReference type="PANTHER" id="PTHR22770:SF47">
    <property type="entry name" value="E3 UBIQUITIN-PROTEIN LIGASE RNF216"/>
    <property type="match status" value="1"/>
</dbReference>
<keyword evidence="2" id="KW-0808">Transferase</keyword>
<feature type="compositionally biased region" description="Polar residues" evidence="8">
    <location>
        <begin position="455"/>
        <end position="476"/>
    </location>
</feature>
<dbReference type="CDD" id="cd20339">
    <property type="entry name" value="BRcat_RBR_RNF216"/>
    <property type="match status" value="1"/>
</dbReference>
<protein>
    <submittedName>
        <fullName evidence="10">E3 ubiquitin-protein ligase</fullName>
    </submittedName>
</protein>